<gene>
    <name evidence="1" type="ORF">H8E41_05880</name>
</gene>
<organism evidence="1 2">
    <name type="scientific">Candidatus Desulfobia pelagia</name>
    <dbReference type="NCBI Taxonomy" id="2841692"/>
    <lineage>
        <taxon>Bacteria</taxon>
        <taxon>Pseudomonadati</taxon>
        <taxon>Thermodesulfobacteriota</taxon>
        <taxon>Desulfobulbia</taxon>
        <taxon>Desulfobulbales</taxon>
        <taxon>Desulfobulbaceae</taxon>
        <taxon>Candidatus Desulfobia</taxon>
    </lineage>
</organism>
<proteinExistence type="predicted"/>
<name>A0A8J6NCC1_9BACT</name>
<evidence type="ECO:0000313" key="1">
    <source>
        <dbReference type="EMBL" id="MBC8317415.1"/>
    </source>
</evidence>
<accession>A0A8J6NCC1</accession>
<dbReference type="AlphaFoldDB" id="A0A8J6NCC1"/>
<comment type="caution">
    <text evidence="1">The sequence shown here is derived from an EMBL/GenBank/DDBJ whole genome shotgun (WGS) entry which is preliminary data.</text>
</comment>
<sequence>MKTCSLNDFMAELKPWLDKDYIKRAYMDIERRFVLEFNDGTKNVYLIDDCNEEQIKKVLKDLAKKGIATDE</sequence>
<reference evidence="1 2" key="1">
    <citation type="submission" date="2020-08" db="EMBL/GenBank/DDBJ databases">
        <title>Bridging the membrane lipid divide: bacteria of the FCB group superphylum have the potential to synthesize archaeal ether lipids.</title>
        <authorList>
            <person name="Villanueva L."/>
            <person name="Von Meijenfeldt F.A.B."/>
            <person name="Westbye A.B."/>
            <person name="Yadav S."/>
            <person name="Hopmans E.C."/>
            <person name="Dutilh B.E."/>
            <person name="Sinninghe Damste J.S."/>
        </authorList>
    </citation>
    <scope>NUCLEOTIDE SEQUENCE [LARGE SCALE GENOMIC DNA]</scope>
    <source>
        <strain evidence="1">NIOZ-UU47</strain>
    </source>
</reference>
<dbReference type="Proteomes" id="UP000614424">
    <property type="component" value="Unassembled WGS sequence"/>
</dbReference>
<evidence type="ECO:0000313" key="2">
    <source>
        <dbReference type="Proteomes" id="UP000614424"/>
    </source>
</evidence>
<dbReference type="EMBL" id="JACNJZ010000088">
    <property type="protein sequence ID" value="MBC8317415.1"/>
    <property type="molecule type" value="Genomic_DNA"/>
</dbReference>
<protein>
    <submittedName>
        <fullName evidence="1">Uncharacterized protein</fullName>
    </submittedName>
</protein>